<proteinExistence type="predicted"/>
<dbReference type="EMBL" id="JADCNL010000012">
    <property type="protein sequence ID" value="KAG0458261.1"/>
    <property type="molecule type" value="Genomic_DNA"/>
</dbReference>
<keyword evidence="2" id="KW-1185">Reference proteome</keyword>
<protein>
    <submittedName>
        <fullName evidence="1">Uncharacterized protein</fullName>
    </submittedName>
</protein>
<reference evidence="1 2" key="1">
    <citation type="journal article" date="2020" name="Nat. Food">
        <title>A phased Vanilla planifolia genome enables genetic improvement of flavour and production.</title>
        <authorList>
            <person name="Hasing T."/>
            <person name="Tang H."/>
            <person name="Brym M."/>
            <person name="Khazi F."/>
            <person name="Huang T."/>
            <person name="Chambers A.H."/>
        </authorList>
    </citation>
    <scope>NUCLEOTIDE SEQUENCE [LARGE SCALE GENOMIC DNA]</scope>
    <source>
        <tissue evidence="1">Leaf</tissue>
    </source>
</reference>
<organism evidence="1 2">
    <name type="scientific">Vanilla planifolia</name>
    <name type="common">Vanilla</name>
    <dbReference type="NCBI Taxonomy" id="51239"/>
    <lineage>
        <taxon>Eukaryota</taxon>
        <taxon>Viridiplantae</taxon>
        <taxon>Streptophyta</taxon>
        <taxon>Embryophyta</taxon>
        <taxon>Tracheophyta</taxon>
        <taxon>Spermatophyta</taxon>
        <taxon>Magnoliopsida</taxon>
        <taxon>Liliopsida</taxon>
        <taxon>Asparagales</taxon>
        <taxon>Orchidaceae</taxon>
        <taxon>Vanilloideae</taxon>
        <taxon>Vanilleae</taxon>
        <taxon>Vanilla</taxon>
    </lineage>
</organism>
<sequence length="50" mass="5977">MKRVVNWERKRRREKKRGNQAFTCIGCEGMDPFSKKCETTFVKSIEVIVR</sequence>
<evidence type="ECO:0000313" key="1">
    <source>
        <dbReference type="EMBL" id="KAG0458261.1"/>
    </source>
</evidence>
<comment type="caution">
    <text evidence="1">The sequence shown here is derived from an EMBL/GenBank/DDBJ whole genome shotgun (WGS) entry which is preliminary data.</text>
</comment>
<gene>
    <name evidence="1" type="ORF">HPP92_023418</name>
</gene>
<evidence type="ECO:0000313" key="2">
    <source>
        <dbReference type="Proteomes" id="UP000636800"/>
    </source>
</evidence>
<accession>A0A835UG85</accession>
<dbReference type="AlphaFoldDB" id="A0A835UG85"/>
<dbReference type="Proteomes" id="UP000636800">
    <property type="component" value="Chromosome 12"/>
</dbReference>
<name>A0A835UG85_VANPL</name>
<dbReference type="OrthoDB" id="1913536at2759"/>